<dbReference type="EMBL" id="CAMXCT020000842">
    <property type="protein sequence ID" value="CAL1137245.1"/>
    <property type="molecule type" value="Genomic_DNA"/>
</dbReference>
<dbReference type="Proteomes" id="UP001152797">
    <property type="component" value="Unassembled WGS sequence"/>
</dbReference>
<dbReference type="InterPro" id="IPR050386">
    <property type="entry name" value="Glycosyl_hydrolase_5"/>
</dbReference>
<evidence type="ECO:0000313" key="3">
    <source>
        <dbReference type="EMBL" id="CAI3983870.1"/>
    </source>
</evidence>
<dbReference type="GO" id="GO:0005576">
    <property type="term" value="C:extracellular region"/>
    <property type="evidence" value="ECO:0007669"/>
    <property type="project" value="TreeGrafter"/>
</dbReference>
<dbReference type="PANTHER" id="PTHR31297">
    <property type="entry name" value="GLUCAN ENDO-1,6-BETA-GLUCOSIDASE B"/>
    <property type="match status" value="1"/>
</dbReference>
<dbReference type="EMBL" id="CAMXCT010000842">
    <property type="protein sequence ID" value="CAI3983870.1"/>
    <property type="molecule type" value="Genomic_DNA"/>
</dbReference>
<evidence type="ECO:0000313" key="4">
    <source>
        <dbReference type="EMBL" id="CAL1137245.1"/>
    </source>
</evidence>
<dbReference type="GO" id="GO:0009986">
    <property type="term" value="C:cell surface"/>
    <property type="evidence" value="ECO:0007669"/>
    <property type="project" value="TreeGrafter"/>
</dbReference>
<comment type="caution">
    <text evidence="3">The sequence shown here is derived from an EMBL/GenBank/DDBJ whole genome shotgun (WGS) entry which is preliminary data.</text>
</comment>
<dbReference type="AlphaFoldDB" id="A0A9P1FR92"/>
<keyword evidence="1 5" id="KW-0378">Hydrolase</keyword>
<name>A0A9P1FR92_9DINO</name>
<dbReference type="Gene3D" id="3.20.20.80">
    <property type="entry name" value="Glycosidases"/>
    <property type="match status" value="1"/>
</dbReference>
<evidence type="ECO:0000256" key="1">
    <source>
        <dbReference type="ARBA" id="ARBA00022801"/>
    </source>
</evidence>
<dbReference type="SUPFAM" id="SSF51445">
    <property type="entry name" value="(Trans)glycosidases"/>
    <property type="match status" value="1"/>
</dbReference>
<dbReference type="GO" id="GO:0009251">
    <property type="term" value="P:glucan catabolic process"/>
    <property type="evidence" value="ECO:0007669"/>
    <property type="project" value="TreeGrafter"/>
</dbReference>
<keyword evidence="2" id="KW-0326">Glycosidase</keyword>
<accession>A0A9P1FR92</accession>
<dbReference type="GO" id="GO:0008422">
    <property type="term" value="F:beta-glucosidase activity"/>
    <property type="evidence" value="ECO:0007669"/>
    <property type="project" value="TreeGrafter"/>
</dbReference>
<evidence type="ECO:0000256" key="2">
    <source>
        <dbReference type="ARBA" id="ARBA00023295"/>
    </source>
</evidence>
<reference evidence="4" key="2">
    <citation type="submission" date="2024-04" db="EMBL/GenBank/DDBJ databases">
        <authorList>
            <person name="Chen Y."/>
            <person name="Shah S."/>
            <person name="Dougan E. K."/>
            <person name="Thang M."/>
            <person name="Chan C."/>
        </authorList>
    </citation>
    <scope>NUCLEOTIDE SEQUENCE [LARGE SCALE GENOMIC DNA]</scope>
</reference>
<evidence type="ECO:0000313" key="5">
    <source>
        <dbReference type="EMBL" id="CAL4771182.1"/>
    </source>
</evidence>
<proteinExistence type="predicted"/>
<organism evidence="3">
    <name type="scientific">Cladocopium goreaui</name>
    <dbReference type="NCBI Taxonomy" id="2562237"/>
    <lineage>
        <taxon>Eukaryota</taxon>
        <taxon>Sar</taxon>
        <taxon>Alveolata</taxon>
        <taxon>Dinophyceae</taxon>
        <taxon>Suessiales</taxon>
        <taxon>Symbiodiniaceae</taxon>
        <taxon>Cladocopium</taxon>
    </lineage>
</organism>
<sequence>MVLAISTISEQVQKVSGWCSRSSRRTSHREIARELSAGEEEGTVLVEGEAGSTSSRYVAAPALLSLSLLGLATWFLTTRYFGASPSRVRPADEVDEWGVGGGWKQQQVKGIIQQHGMYGVSLGGWLCLEDWLNSGRHGSEVSTVSPPGQGQCLPPLLKHVPNWSSEGLLVKELMDSYGKDYAIKAISAYRASFVSEKDLDEIAANGLKWVRLPLSWVTFADALAKIYPATYGQHDPMNDMVIVPDPFWKEHAFFVTVPRKILLDFIHKAQKRGLKVLLDIHNSPGGSQRGTYNGIWPLEPMFWKAKTNLSPRVPLTKLGLLIAEEMIHWIEGLEPELRSAIMGVCLMNEPGHMNALSHPFADEGHILSWLAIAADIYRKSTLPRQNIKLYMSLIHTAFKNEAQMAIPWYHRTFSLEERKTWLVAELHYYQAWNGDCDGSTKWGASSYQCGEARSKGIAAGCAYGAASSFRQQWGPETQIAVNEFSLATFSEIDFACKDREFLVYLLSVQLGAFQKEGFQT</sequence>
<dbReference type="InterPro" id="IPR017853">
    <property type="entry name" value="GH"/>
</dbReference>
<keyword evidence="6" id="KW-1185">Reference proteome</keyword>
<evidence type="ECO:0000313" key="6">
    <source>
        <dbReference type="Proteomes" id="UP001152797"/>
    </source>
</evidence>
<dbReference type="OrthoDB" id="1887033at2759"/>
<dbReference type="PANTHER" id="PTHR31297:SF38">
    <property type="entry name" value="X8 DOMAIN-CONTAINING PROTEIN"/>
    <property type="match status" value="1"/>
</dbReference>
<gene>
    <name evidence="3" type="ORF">C1SCF055_LOCUS11447</name>
</gene>
<dbReference type="EMBL" id="CAMXCT030000842">
    <property type="protein sequence ID" value="CAL4771182.1"/>
    <property type="molecule type" value="Genomic_DNA"/>
</dbReference>
<reference evidence="3" key="1">
    <citation type="submission" date="2022-10" db="EMBL/GenBank/DDBJ databases">
        <authorList>
            <person name="Chen Y."/>
            <person name="Dougan E. K."/>
            <person name="Chan C."/>
            <person name="Rhodes N."/>
            <person name="Thang M."/>
        </authorList>
    </citation>
    <scope>NUCLEOTIDE SEQUENCE</scope>
</reference>
<protein>
    <submittedName>
        <fullName evidence="5">Glycoside hydrolase family 5 domain-containing protein</fullName>
    </submittedName>
</protein>